<dbReference type="EMBL" id="CM000882">
    <property type="protein sequence ID" value="PNT67452.1"/>
    <property type="molecule type" value="Genomic_DNA"/>
</dbReference>
<dbReference type="AlphaFoldDB" id="A0A2K2CZJ5"/>
<dbReference type="EnsemblPlants" id="PNT67452">
    <property type="protein sequence ID" value="PNT67452"/>
    <property type="gene ID" value="BRADI_3g27534v3"/>
</dbReference>
<keyword evidence="3" id="KW-1185">Reference proteome</keyword>
<accession>A0A2K2CZJ5</accession>
<reference evidence="2" key="3">
    <citation type="submission" date="2018-08" db="UniProtKB">
        <authorList>
            <consortium name="EnsemblPlants"/>
        </authorList>
    </citation>
    <scope>IDENTIFICATION</scope>
    <source>
        <strain evidence="2">cv. Bd21</strain>
    </source>
</reference>
<dbReference type="Proteomes" id="UP000008810">
    <property type="component" value="Chromosome 3"/>
</dbReference>
<evidence type="ECO:0000313" key="3">
    <source>
        <dbReference type="Proteomes" id="UP000008810"/>
    </source>
</evidence>
<evidence type="ECO:0000313" key="1">
    <source>
        <dbReference type="EMBL" id="PNT67452.1"/>
    </source>
</evidence>
<name>A0A2K2CZJ5_BRADI</name>
<sequence>MAPHVLFGIAQTSSYLMPSCLPDDLSKQNRGMLEGVWNCGCTRWWLQKPITEDMDGRQQ</sequence>
<dbReference type="Gramene" id="PNT67452">
    <property type="protein sequence ID" value="PNT67452"/>
    <property type="gene ID" value="BRADI_3g27534v3"/>
</dbReference>
<protein>
    <submittedName>
        <fullName evidence="1 2">Uncharacterized protein</fullName>
    </submittedName>
</protein>
<reference evidence="1 2" key="1">
    <citation type="journal article" date="2010" name="Nature">
        <title>Genome sequencing and analysis of the model grass Brachypodium distachyon.</title>
        <authorList>
            <consortium name="International Brachypodium Initiative"/>
        </authorList>
    </citation>
    <scope>NUCLEOTIDE SEQUENCE [LARGE SCALE GENOMIC DNA]</scope>
    <source>
        <strain evidence="1 2">Bd21</strain>
    </source>
</reference>
<organism evidence="1">
    <name type="scientific">Brachypodium distachyon</name>
    <name type="common">Purple false brome</name>
    <name type="synonym">Trachynia distachya</name>
    <dbReference type="NCBI Taxonomy" id="15368"/>
    <lineage>
        <taxon>Eukaryota</taxon>
        <taxon>Viridiplantae</taxon>
        <taxon>Streptophyta</taxon>
        <taxon>Embryophyta</taxon>
        <taxon>Tracheophyta</taxon>
        <taxon>Spermatophyta</taxon>
        <taxon>Magnoliopsida</taxon>
        <taxon>Liliopsida</taxon>
        <taxon>Poales</taxon>
        <taxon>Poaceae</taxon>
        <taxon>BOP clade</taxon>
        <taxon>Pooideae</taxon>
        <taxon>Stipodae</taxon>
        <taxon>Brachypodieae</taxon>
        <taxon>Brachypodium</taxon>
    </lineage>
</organism>
<gene>
    <name evidence="1" type="ORF">BRADI_3g27534v3</name>
</gene>
<dbReference type="InParanoid" id="A0A2K2CZJ5"/>
<evidence type="ECO:0000313" key="2">
    <source>
        <dbReference type="EnsemblPlants" id="PNT67452"/>
    </source>
</evidence>
<proteinExistence type="predicted"/>
<reference evidence="1" key="2">
    <citation type="submission" date="2017-06" db="EMBL/GenBank/DDBJ databases">
        <title>WGS assembly of Brachypodium distachyon.</title>
        <authorList>
            <consortium name="The International Brachypodium Initiative"/>
            <person name="Lucas S."/>
            <person name="Harmon-Smith M."/>
            <person name="Lail K."/>
            <person name="Tice H."/>
            <person name="Grimwood J."/>
            <person name="Bruce D."/>
            <person name="Barry K."/>
            <person name="Shu S."/>
            <person name="Lindquist E."/>
            <person name="Wang M."/>
            <person name="Pitluck S."/>
            <person name="Vogel J.P."/>
            <person name="Garvin D.F."/>
            <person name="Mockler T.C."/>
            <person name="Schmutz J."/>
            <person name="Rokhsar D."/>
            <person name="Bevan M.W."/>
        </authorList>
    </citation>
    <scope>NUCLEOTIDE SEQUENCE</scope>
    <source>
        <strain evidence="1">Bd21</strain>
    </source>
</reference>